<feature type="chain" id="PRO_5001491648" description="BPTI/Kunitz inhibitor domain-containing protein" evidence="1">
    <location>
        <begin position="21"/>
        <end position="83"/>
    </location>
</feature>
<dbReference type="GO" id="GO:0004867">
    <property type="term" value="F:serine-type endopeptidase inhibitor activity"/>
    <property type="evidence" value="ECO:0007669"/>
    <property type="project" value="InterPro"/>
</dbReference>
<evidence type="ECO:0000256" key="1">
    <source>
        <dbReference type="SAM" id="SignalP"/>
    </source>
</evidence>
<keyword evidence="1" id="KW-0732">Signal</keyword>
<proteinExistence type="predicted"/>
<sequence length="83" mass="9538">MRLSLIVPCVLVYFCTPTLAKEGSERSQKCYAPSVTIFIACLPDTSIYTYNKETDRCIQCCGCFGINKFFSKEECEETCRQRR</sequence>
<dbReference type="SUPFAM" id="SSF57362">
    <property type="entry name" value="BPTI-like"/>
    <property type="match status" value="1"/>
</dbReference>
<dbReference type="Gene3D" id="4.10.410.10">
    <property type="entry name" value="Pancreatic trypsin inhibitor Kunitz domain"/>
    <property type="match status" value="1"/>
</dbReference>
<keyword evidence="3" id="KW-1185">Reference proteome</keyword>
<name>A0A016WAP5_9BILA</name>
<evidence type="ECO:0008006" key="4">
    <source>
        <dbReference type="Google" id="ProtNLM"/>
    </source>
</evidence>
<feature type="signal peptide" evidence="1">
    <location>
        <begin position="1"/>
        <end position="20"/>
    </location>
</feature>
<accession>A0A016WAP5</accession>
<gene>
    <name evidence="2" type="primary">Acey_s0864.g2755</name>
    <name evidence="2" type="ORF">Y032_0864g2755</name>
</gene>
<protein>
    <recommendedName>
        <fullName evidence="4">BPTI/Kunitz inhibitor domain-containing protein</fullName>
    </recommendedName>
</protein>
<dbReference type="Proteomes" id="UP000024635">
    <property type="component" value="Unassembled WGS sequence"/>
</dbReference>
<evidence type="ECO:0000313" key="2">
    <source>
        <dbReference type="EMBL" id="EYC36710.1"/>
    </source>
</evidence>
<evidence type="ECO:0000313" key="3">
    <source>
        <dbReference type="Proteomes" id="UP000024635"/>
    </source>
</evidence>
<reference evidence="3" key="1">
    <citation type="journal article" date="2015" name="Nat. Genet.">
        <title>The genome and transcriptome of the zoonotic hookworm Ancylostoma ceylanicum identify infection-specific gene families.</title>
        <authorList>
            <person name="Schwarz E.M."/>
            <person name="Hu Y."/>
            <person name="Antoshechkin I."/>
            <person name="Miller M.M."/>
            <person name="Sternberg P.W."/>
            <person name="Aroian R.V."/>
        </authorList>
    </citation>
    <scope>NUCLEOTIDE SEQUENCE</scope>
    <source>
        <strain evidence="3">HY135</strain>
    </source>
</reference>
<comment type="caution">
    <text evidence="2">The sequence shown here is derived from an EMBL/GenBank/DDBJ whole genome shotgun (WGS) entry which is preliminary data.</text>
</comment>
<dbReference type="InterPro" id="IPR036880">
    <property type="entry name" value="Kunitz_BPTI_sf"/>
</dbReference>
<dbReference type="AlphaFoldDB" id="A0A016WAP5"/>
<dbReference type="EMBL" id="JARK01000464">
    <property type="protein sequence ID" value="EYC36710.1"/>
    <property type="molecule type" value="Genomic_DNA"/>
</dbReference>
<dbReference type="OrthoDB" id="4473401at2759"/>
<organism evidence="2 3">
    <name type="scientific">Ancylostoma ceylanicum</name>
    <dbReference type="NCBI Taxonomy" id="53326"/>
    <lineage>
        <taxon>Eukaryota</taxon>
        <taxon>Metazoa</taxon>
        <taxon>Ecdysozoa</taxon>
        <taxon>Nematoda</taxon>
        <taxon>Chromadorea</taxon>
        <taxon>Rhabditida</taxon>
        <taxon>Rhabditina</taxon>
        <taxon>Rhabditomorpha</taxon>
        <taxon>Strongyloidea</taxon>
        <taxon>Ancylostomatidae</taxon>
        <taxon>Ancylostomatinae</taxon>
        <taxon>Ancylostoma</taxon>
    </lineage>
</organism>